<reference evidence="1 2" key="1">
    <citation type="submission" date="2021-06" db="EMBL/GenBank/DDBJ databases">
        <authorList>
            <person name="Palmer J.M."/>
        </authorList>
    </citation>
    <scope>NUCLEOTIDE SEQUENCE [LARGE SCALE GENOMIC DNA]</scope>
    <source>
        <strain evidence="1 2">AS_MEX2019</strain>
        <tissue evidence="1">Muscle</tissue>
    </source>
</reference>
<accession>A0ABV1A2T2</accession>
<proteinExistence type="predicted"/>
<sequence>MVLERFACLYPWRERHLAAGWLILPCSSTGGGGVGGDSGNPDDGSPGVPVLWEAFGCLWLGSPPYLSRVQKGRLNLGVQVDLPHALVPTFSDVGVQEDTPCVPVPKLLRGFHRASLLSFKVSALPPLASKLPASLLLASRPLCIHGDESRINQLKQRGPSGSTVSFGKKNTYIVWSALT</sequence>
<evidence type="ECO:0000313" key="2">
    <source>
        <dbReference type="Proteomes" id="UP001469553"/>
    </source>
</evidence>
<dbReference type="EMBL" id="JAHRIP010079243">
    <property type="protein sequence ID" value="MEQ2312510.1"/>
    <property type="molecule type" value="Genomic_DNA"/>
</dbReference>
<name>A0ABV1A2T2_9TELE</name>
<organism evidence="1 2">
    <name type="scientific">Ameca splendens</name>
    <dbReference type="NCBI Taxonomy" id="208324"/>
    <lineage>
        <taxon>Eukaryota</taxon>
        <taxon>Metazoa</taxon>
        <taxon>Chordata</taxon>
        <taxon>Craniata</taxon>
        <taxon>Vertebrata</taxon>
        <taxon>Euteleostomi</taxon>
        <taxon>Actinopterygii</taxon>
        <taxon>Neopterygii</taxon>
        <taxon>Teleostei</taxon>
        <taxon>Neoteleostei</taxon>
        <taxon>Acanthomorphata</taxon>
        <taxon>Ovalentaria</taxon>
        <taxon>Atherinomorphae</taxon>
        <taxon>Cyprinodontiformes</taxon>
        <taxon>Goodeidae</taxon>
        <taxon>Ameca</taxon>
    </lineage>
</organism>
<evidence type="ECO:0000313" key="1">
    <source>
        <dbReference type="EMBL" id="MEQ2312510.1"/>
    </source>
</evidence>
<protein>
    <submittedName>
        <fullName evidence="1">Uncharacterized protein</fullName>
    </submittedName>
</protein>
<dbReference type="Proteomes" id="UP001469553">
    <property type="component" value="Unassembled WGS sequence"/>
</dbReference>
<comment type="caution">
    <text evidence="1">The sequence shown here is derived from an EMBL/GenBank/DDBJ whole genome shotgun (WGS) entry which is preliminary data.</text>
</comment>
<gene>
    <name evidence="1" type="ORF">AMECASPLE_031774</name>
</gene>
<keyword evidence="2" id="KW-1185">Reference proteome</keyword>